<keyword evidence="7 8" id="KW-0472">Membrane</keyword>
<dbReference type="EMBL" id="VBRA02000004">
    <property type="protein sequence ID" value="MBP3059254.1"/>
    <property type="molecule type" value="Genomic_DNA"/>
</dbReference>
<evidence type="ECO:0000256" key="1">
    <source>
        <dbReference type="ARBA" id="ARBA00004651"/>
    </source>
</evidence>
<dbReference type="InterPro" id="IPR003439">
    <property type="entry name" value="ABC_transporter-like_ATP-bd"/>
</dbReference>
<feature type="transmembrane region" description="Helical" evidence="8">
    <location>
        <begin position="15"/>
        <end position="35"/>
    </location>
</feature>
<dbReference type="PANTHER" id="PTHR43394">
    <property type="entry name" value="ATP-DEPENDENT PERMEASE MDL1, MITOCHONDRIAL"/>
    <property type="match status" value="1"/>
</dbReference>
<dbReference type="Pfam" id="PF00664">
    <property type="entry name" value="ABC_membrane"/>
    <property type="match status" value="1"/>
</dbReference>
<feature type="domain" description="ABC transmembrane type-1" evidence="10">
    <location>
        <begin position="16"/>
        <end position="323"/>
    </location>
</feature>
<dbReference type="Pfam" id="PF00005">
    <property type="entry name" value="ABC_tran"/>
    <property type="match status" value="1"/>
</dbReference>
<proteinExistence type="inferred from homology"/>
<dbReference type="InterPro" id="IPR036640">
    <property type="entry name" value="ABC1_TM_sf"/>
</dbReference>
<dbReference type="PROSITE" id="PS50929">
    <property type="entry name" value="ABC_TM1F"/>
    <property type="match status" value="1"/>
</dbReference>
<sequence>MNKIFYYLKPFKKKLIISIIFLLIWSIVISFIPLFEGKYVIDFIKKNSSVLSNLEFHDYLKHIILFLFINFILYLCCTLCKFTYNSLLISSVHKAIKNIRNDLFKKIHKLPIEYFDKNTIGGVISNLTDDVEVFSNGMQQTCASLISSFLSLFVLVCLMFWVNFRLGIVVFLIIPLSLMTIFFINKKSSNIFIERFNTTGEYNGFLQEKYTGHREILLFNQQEKVIEEFELVNKKLSKLIFKSNFLSGLSVPIVNSFTYIILTFMIILGYYLINPDLLQKSKILVKLGFIPIQLGIFQAFIQYVWRVGNPINDLSQIFVILQSTKAAFRKICIFLNEKEEELEKEFLNLQKIEGSVVFSNVFFGYQKNKPIIKNMNLVVQNNQMVAIVGPTGSGKTTLINLLTRFYDVQSGSITIDGIDIRALKKSQLRQILGIVFQDFWLFKGTILDNIRYGDFNKTEQQVIEVAKKLQIHEFIMSKENGYYTVVEEESDILSQGEKQLITIARTLLRNPNILILDEATSTIDTTMESLIQKSIKKLLQKRTSFVIAHRLSTIVNADIILVFNDGVIVEKGNHYELIEKKGFYYNLYQSQFSK</sequence>
<evidence type="ECO:0000256" key="8">
    <source>
        <dbReference type="SAM" id="Phobius"/>
    </source>
</evidence>
<evidence type="ECO:0000256" key="6">
    <source>
        <dbReference type="ARBA" id="ARBA00022989"/>
    </source>
</evidence>
<evidence type="ECO:0000313" key="11">
    <source>
        <dbReference type="EMBL" id="MBP3059254.1"/>
    </source>
</evidence>
<dbReference type="InterPro" id="IPR039421">
    <property type="entry name" value="Type_1_exporter"/>
</dbReference>
<accession>A0ABS5BJ85</accession>
<evidence type="ECO:0000259" key="9">
    <source>
        <dbReference type="PROSITE" id="PS50893"/>
    </source>
</evidence>
<keyword evidence="5 11" id="KW-0067">ATP-binding</keyword>
<dbReference type="Proteomes" id="UP001192346">
    <property type="component" value="Unassembled WGS sequence"/>
</dbReference>
<evidence type="ECO:0000256" key="3">
    <source>
        <dbReference type="ARBA" id="ARBA00022692"/>
    </source>
</evidence>
<dbReference type="Gene3D" id="3.40.50.300">
    <property type="entry name" value="P-loop containing nucleotide triphosphate hydrolases"/>
    <property type="match status" value="1"/>
</dbReference>
<dbReference type="CDD" id="cd18547">
    <property type="entry name" value="ABC_6TM_Tm288_like"/>
    <property type="match status" value="1"/>
</dbReference>
<reference evidence="11" key="1">
    <citation type="submission" date="2019-10" db="EMBL/GenBank/DDBJ databases">
        <title>Whole Genome Sequencing and Characterization of Texas Phoenix Palm Decline Phytoplasma Belongs to Lethal Yellowing (16SrIV) Group.</title>
        <authorList>
            <person name="Bao M."/>
        </authorList>
    </citation>
    <scope>NUCLEOTIDE SEQUENCE [LARGE SCALE GENOMIC DNA]</scope>
    <source>
        <strain evidence="11">ACPD</strain>
    </source>
</reference>
<feature type="transmembrane region" description="Helical" evidence="8">
    <location>
        <begin position="168"/>
        <end position="185"/>
    </location>
</feature>
<evidence type="ECO:0000256" key="5">
    <source>
        <dbReference type="ARBA" id="ARBA00022840"/>
    </source>
</evidence>
<evidence type="ECO:0000259" key="10">
    <source>
        <dbReference type="PROSITE" id="PS50929"/>
    </source>
</evidence>
<keyword evidence="12" id="KW-1185">Reference proteome</keyword>
<comment type="similarity">
    <text evidence="2">Belongs to the ABC transporter superfamily.</text>
</comment>
<feature type="transmembrane region" description="Helical" evidence="8">
    <location>
        <begin position="245"/>
        <end position="271"/>
    </location>
</feature>
<comment type="subcellular location">
    <subcellularLocation>
        <location evidence="1">Cell membrane</location>
        <topology evidence="1">Multi-pass membrane protein</topology>
    </subcellularLocation>
</comment>
<dbReference type="CDD" id="cd03254">
    <property type="entry name" value="ABCC_Glucan_exporter_like"/>
    <property type="match status" value="1"/>
</dbReference>
<name>A0ABS5BJ85_9MOLU</name>
<dbReference type="InterPro" id="IPR017871">
    <property type="entry name" value="ABC_transporter-like_CS"/>
</dbReference>
<keyword evidence="4" id="KW-0547">Nucleotide-binding</keyword>
<protein>
    <submittedName>
        <fullName evidence="11">ATP-binding cassette domain-containing protein</fullName>
    </submittedName>
</protein>
<dbReference type="Gene3D" id="1.20.1560.10">
    <property type="entry name" value="ABC transporter type 1, transmembrane domain"/>
    <property type="match status" value="1"/>
</dbReference>
<gene>
    <name evidence="11" type="ORF">FEF22_000430</name>
</gene>
<dbReference type="InterPro" id="IPR027417">
    <property type="entry name" value="P-loop_NTPase"/>
</dbReference>
<dbReference type="SUPFAM" id="SSF90123">
    <property type="entry name" value="ABC transporter transmembrane region"/>
    <property type="match status" value="1"/>
</dbReference>
<feature type="domain" description="ABC transporter" evidence="9">
    <location>
        <begin position="356"/>
        <end position="590"/>
    </location>
</feature>
<dbReference type="PANTHER" id="PTHR43394:SF1">
    <property type="entry name" value="ATP-BINDING CASSETTE SUB-FAMILY B MEMBER 10, MITOCHONDRIAL"/>
    <property type="match status" value="1"/>
</dbReference>
<dbReference type="PROSITE" id="PS50893">
    <property type="entry name" value="ABC_TRANSPORTER_2"/>
    <property type="match status" value="1"/>
</dbReference>
<dbReference type="InterPro" id="IPR003593">
    <property type="entry name" value="AAA+_ATPase"/>
</dbReference>
<dbReference type="InterPro" id="IPR011527">
    <property type="entry name" value="ABC1_TM_dom"/>
</dbReference>
<dbReference type="PROSITE" id="PS00211">
    <property type="entry name" value="ABC_TRANSPORTER_1"/>
    <property type="match status" value="1"/>
</dbReference>
<dbReference type="SMART" id="SM00382">
    <property type="entry name" value="AAA"/>
    <property type="match status" value="1"/>
</dbReference>
<evidence type="ECO:0000256" key="4">
    <source>
        <dbReference type="ARBA" id="ARBA00022741"/>
    </source>
</evidence>
<evidence type="ECO:0000313" key="12">
    <source>
        <dbReference type="Proteomes" id="UP001192346"/>
    </source>
</evidence>
<organism evidence="11 12">
    <name type="scientific">Texas Phoenix palm phytoplasma</name>
    <dbReference type="NCBI Taxonomy" id="176709"/>
    <lineage>
        <taxon>Bacteria</taxon>
        <taxon>Bacillati</taxon>
        <taxon>Mycoplasmatota</taxon>
        <taxon>Mollicutes</taxon>
        <taxon>Acholeplasmatales</taxon>
        <taxon>Acholeplasmataceae</taxon>
        <taxon>Candidatus Phytoplasma</taxon>
        <taxon>16SrIV (Coconut lethal yellows group)</taxon>
    </lineage>
</organism>
<feature type="transmembrane region" description="Helical" evidence="8">
    <location>
        <begin position="142"/>
        <end position="162"/>
    </location>
</feature>
<feature type="transmembrane region" description="Helical" evidence="8">
    <location>
        <begin position="63"/>
        <end position="84"/>
    </location>
</feature>
<dbReference type="GO" id="GO:0005524">
    <property type="term" value="F:ATP binding"/>
    <property type="evidence" value="ECO:0007669"/>
    <property type="project" value="UniProtKB-KW"/>
</dbReference>
<comment type="caution">
    <text evidence="11">The sequence shown here is derived from an EMBL/GenBank/DDBJ whole genome shotgun (WGS) entry which is preliminary data.</text>
</comment>
<feature type="transmembrane region" description="Helical" evidence="8">
    <location>
        <begin position="283"/>
        <end position="305"/>
    </location>
</feature>
<dbReference type="RefSeq" id="WP_138107836.1">
    <property type="nucleotide sequence ID" value="NZ_VBRA02000004.1"/>
</dbReference>
<evidence type="ECO:0000256" key="7">
    <source>
        <dbReference type="ARBA" id="ARBA00023136"/>
    </source>
</evidence>
<keyword evidence="3 8" id="KW-0812">Transmembrane</keyword>
<keyword evidence="6 8" id="KW-1133">Transmembrane helix</keyword>
<dbReference type="SUPFAM" id="SSF52540">
    <property type="entry name" value="P-loop containing nucleoside triphosphate hydrolases"/>
    <property type="match status" value="1"/>
</dbReference>
<evidence type="ECO:0000256" key="2">
    <source>
        <dbReference type="ARBA" id="ARBA00005417"/>
    </source>
</evidence>